<dbReference type="GO" id="GO:0003998">
    <property type="term" value="F:acylphosphatase activity"/>
    <property type="evidence" value="ECO:0007669"/>
    <property type="project" value="UniProtKB-EC"/>
</dbReference>
<dbReference type="SUPFAM" id="SSF54975">
    <property type="entry name" value="Acylphosphatase/BLUF domain-like"/>
    <property type="match status" value="1"/>
</dbReference>
<sequence length="89" mass="9919">MPCYSIHVTGVVQGVFYRASTQEKAQALGLCGWVRNEPDGSVLICAEGDANALQQLINWCHQGPSRAEVDEVRVQEREETGLTDFRVQR</sequence>
<reference evidence="7" key="2">
    <citation type="journal article" date="2024" name="Antonie Van Leeuwenhoek">
        <title>Roseihalotalea indica gen. nov., sp. nov., a halophilic Bacteroidetes from mesopelagic Southwest Indian Ocean with higher carbohydrate metabolic potential.</title>
        <authorList>
            <person name="Chen B."/>
            <person name="Zhang M."/>
            <person name="Lin D."/>
            <person name="Ye J."/>
            <person name="Tang K."/>
        </authorList>
    </citation>
    <scope>NUCLEOTIDE SEQUENCE</scope>
    <source>
        <strain evidence="7">TK19036</strain>
    </source>
</reference>
<comment type="similarity">
    <text evidence="1 5">Belongs to the acylphosphatase family.</text>
</comment>
<reference evidence="7" key="1">
    <citation type="journal article" date="2023" name="Comput. Struct. Biotechnol. J.">
        <title>Discovery of a novel marine Bacteroidetes with a rich repertoire of carbohydrate-active enzymes.</title>
        <authorList>
            <person name="Chen B."/>
            <person name="Liu G."/>
            <person name="Chen Q."/>
            <person name="Wang H."/>
            <person name="Liu L."/>
            <person name="Tang K."/>
        </authorList>
    </citation>
    <scope>NUCLEOTIDE SEQUENCE</scope>
    <source>
        <strain evidence="7">TK19036</strain>
    </source>
</reference>
<dbReference type="PROSITE" id="PS51160">
    <property type="entry name" value="ACYLPHOSPHATASE_3"/>
    <property type="match status" value="1"/>
</dbReference>
<name>A0AA49JHH8_9BACT</name>
<accession>A0AA49JHH8</accession>
<evidence type="ECO:0000256" key="1">
    <source>
        <dbReference type="ARBA" id="ARBA00005614"/>
    </source>
</evidence>
<organism evidence="7">
    <name type="scientific">Roseihalotalea indica</name>
    <dbReference type="NCBI Taxonomy" id="2867963"/>
    <lineage>
        <taxon>Bacteria</taxon>
        <taxon>Pseudomonadati</taxon>
        <taxon>Bacteroidota</taxon>
        <taxon>Cytophagia</taxon>
        <taxon>Cytophagales</taxon>
        <taxon>Catalimonadaceae</taxon>
        <taxon>Roseihalotalea</taxon>
    </lineage>
</organism>
<evidence type="ECO:0000259" key="6">
    <source>
        <dbReference type="PROSITE" id="PS51160"/>
    </source>
</evidence>
<evidence type="ECO:0000256" key="2">
    <source>
        <dbReference type="ARBA" id="ARBA00012150"/>
    </source>
</evidence>
<feature type="active site" evidence="4">
    <location>
        <position position="18"/>
    </location>
</feature>
<dbReference type="PROSITE" id="PS00151">
    <property type="entry name" value="ACYLPHOSPHATASE_2"/>
    <property type="match status" value="1"/>
</dbReference>
<gene>
    <name evidence="7" type="ORF">K4G66_10205</name>
</gene>
<dbReference type="PANTHER" id="PTHR47268:SF4">
    <property type="entry name" value="ACYLPHOSPHATASE"/>
    <property type="match status" value="1"/>
</dbReference>
<dbReference type="InterPro" id="IPR020456">
    <property type="entry name" value="Acylphosphatase"/>
</dbReference>
<evidence type="ECO:0000256" key="3">
    <source>
        <dbReference type="ARBA" id="ARBA00047645"/>
    </source>
</evidence>
<dbReference type="EMBL" id="CP120682">
    <property type="protein sequence ID" value="WKN39069.1"/>
    <property type="molecule type" value="Genomic_DNA"/>
</dbReference>
<feature type="active site" evidence="4">
    <location>
        <position position="36"/>
    </location>
</feature>
<dbReference type="AlphaFoldDB" id="A0AA49JHH8"/>
<dbReference type="PANTHER" id="PTHR47268">
    <property type="entry name" value="ACYLPHOSPHATASE"/>
    <property type="match status" value="1"/>
</dbReference>
<proteinExistence type="inferred from homology"/>
<dbReference type="InterPro" id="IPR036046">
    <property type="entry name" value="Acylphosphatase-like_dom_sf"/>
</dbReference>
<feature type="domain" description="Acylphosphatase-like" evidence="6">
    <location>
        <begin position="3"/>
        <end position="89"/>
    </location>
</feature>
<evidence type="ECO:0000256" key="5">
    <source>
        <dbReference type="RuleBase" id="RU004168"/>
    </source>
</evidence>
<dbReference type="Gene3D" id="3.30.70.100">
    <property type="match status" value="1"/>
</dbReference>
<dbReference type="Pfam" id="PF00708">
    <property type="entry name" value="Acylphosphatase"/>
    <property type="match status" value="1"/>
</dbReference>
<comment type="catalytic activity">
    <reaction evidence="3 4">
        <text>an acyl phosphate + H2O = a carboxylate + phosphate + H(+)</text>
        <dbReference type="Rhea" id="RHEA:14965"/>
        <dbReference type="ChEBI" id="CHEBI:15377"/>
        <dbReference type="ChEBI" id="CHEBI:15378"/>
        <dbReference type="ChEBI" id="CHEBI:29067"/>
        <dbReference type="ChEBI" id="CHEBI:43474"/>
        <dbReference type="ChEBI" id="CHEBI:59918"/>
        <dbReference type="EC" id="3.6.1.7"/>
    </reaction>
</comment>
<dbReference type="InterPro" id="IPR017968">
    <property type="entry name" value="Acylphosphatase_CS"/>
</dbReference>
<keyword evidence="4" id="KW-0378">Hydrolase</keyword>
<dbReference type="EC" id="3.6.1.7" evidence="2 4"/>
<dbReference type="InterPro" id="IPR001792">
    <property type="entry name" value="Acylphosphatase-like_dom"/>
</dbReference>
<evidence type="ECO:0000256" key="4">
    <source>
        <dbReference type="PROSITE-ProRule" id="PRU00520"/>
    </source>
</evidence>
<evidence type="ECO:0000313" key="7">
    <source>
        <dbReference type="EMBL" id="WKN39069.1"/>
    </source>
</evidence>
<protein>
    <recommendedName>
        <fullName evidence="2 4">acylphosphatase</fullName>
        <ecNumber evidence="2 4">3.6.1.7</ecNumber>
    </recommendedName>
</protein>